<name>A0A815KK89_9BILA</name>
<feature type="transmembrane region" description="Helical" evidence="1">
    <location>
        <begin position="60"/>
        <end position="85"/>
    </location>
</feature>
<keyword evidence="3" id="KW-1185">Reference proteome</keyword>
<accession>A0A815KK89</accession>
<proteinExistence type="predicted"/>
<feature type="transmembrane region" description="Helical" evidence="1">
    <location>
        <begin position="324"/>
        <end position="347"/>
    </location>
</feature>
<dbReference type="OrthoDB" id="10009003at2759"/>
<evidence type="ECO:0000313" key="2">
    <source>
        <dbReference type="EMBL" id="CAF1392185.1"/>
    </source>
</evidence>
<organism evidence="2 3">
    <name type="scientific">Adineta steineri</name>
    <dbReference type="NCBI Taxonomy" id="433720"/>
    <lineage>
        <taxon>Eukaryota</taxon>
        <taxon>Metazoa</taxon>
        <taxon>Spiralia</taxon>
        <taxon>Gnathifera</taxon>
        <taxon>Rotifera</taxon>
        <taxon>Eurotatoria</taxon>
        <taxon>Bdelloidea</taxon>
        <taxon>Adinetida</taxon>
        <taxon>Adinetidae</taxon>
        <taxon>Adineta</taxon>
    </lineage>
</organism>
<feature type="transmembrane region" description="Helical" evidence="1">
    <location>
        <begin position="33"/>
        <end position="54"/>
    </location>
</feature>
<feature type="transmembrane region" description="Helical" evidence="1">
    <location>
        <begin position="452"/>
        <end position="474"/>
    </location>
</feature>
<dbReference type="AlphaFoldDB" id="A0A815KK89"/>
<comment type="caution">
    <text evidence="2">The sequence shown here is derived from an EMBL/GenBank/DDBJ whole genome shotgun (WGS) entry which is preliminary data.</text>
</comment>
<feature type="transmembrane region" description="Helical" evidence="1">
    <location>
        <begin position="145"/>
        <end position="165"/>
    </location>
</feature>
<evidence type="ECO:0000313" key="3">
    <source>
        <dbReference type="Proteomes" id="UP000663832"/>
    </source>
</evidence>
<dbReference type="Proteomes" id="UP000663832">
    <property type="component" value="Unassembled WGS sequence"/>
</dbReference>
<sequence length="563" mass="67474">MSSNHSDTNTLPIYKLYFDDIEELFFNTIPFKYLFITTITTFILIILSLIILLYRSKTIFFPSLIPFIYSLIFYDFIQILSIVLLKYNLLNINEKYFSELCRWPYYLKASSEAGQYLTLIFIYGIRYQKVRYFLKHNHLPNSSPIHSRALTFVCLLFIVYVNNWITHLKVEKIHLITYNQFNHEINIQEYPMTVYGLSGVKLNNHSQFYSDLDKYAQHYQNTSNRQTKSQKIILPQTDDSSSHIIIKGPYEQYFGEKKTGIENRTRSQIISTDPYKKYVGEKTPGIENRTPRKQQKKTRQKLNKTITRKNSYRIHRCTYGQRNFFLANFLSLIHSIFYFLLIIYFLTTIYRYQIPYMTIDCHQKLYDKALSLGQKKSAERYRQLILLTRLRYFQYLIVYCHTTFIIIRLIYICSLTILLCFVQAPFKFFLMKIFFYSIFCIVYYSIPLRITLLFLYLFFNLFSSYIYSIFYYIFCTKLHFSCKLQKPSIRFSLHIVQYNQRERTHDEHSTNSFVLDLTSSVYEEHSTIYPNESIVVYEENSSGQQMATTSNFPIINQLEQTML</sequence>
<keyword evidence="1" id="KW-1133">Transmembrane helix</keyword>
<feature type="transmembrane region" description="Helical" evidence="1">
    <location>
        <begin position="429"/>
        <end position="446"/>
    </location>
</feature>
<gene>
    <name evidence="2" type="ORF">QVE165_LOCUS36275</name>
</gene>
<protein>
    <submittedName>
        <fullName evidence="2">Uncharacterized protein</fullName>
    </submittedName>
</protein>
<evidence type="ECO:0000256" key="1">
    <source>
        <dbReference type="SAM" id="Phobius"/>
    </source>
</evidence>
<dbReference type="EMBL" id="CAJNOM010000362">
    <property type="protein sequence ID" value="CAF1392185.1"/>
    <property type="molecule type" value="Genomic_DNA"/>
</dbReference>
<keyword evidence="1" id="KW-0472">Membrane</keyword>
<feature type="transmembrane region" description="Helical" evidence="1">
    <location>
        <begin position="396"/>
        <end position="422"/>
    </location>
</feature>
<keyword evidence="1" id="KW-0812">Transmembrane</keyword>
<reference evidence="2" key="1">
    <citation type="submission" date="2021-02" db="EMBL/GenBank/DDBJ databases">
        <authorList>
            <person name="Nowell W R."/>
        </authorList>
    </citation>
    <scope>NUCLEOTIDE SEQUENCE</scope>
</reference>